<name>A0A5C8UV43_9MICO</name>
<sequence>MSEPRHGRQGVTPSDDPVAVVPGSAPVPVRRGAGTIVLAILGFLVLSVLLVAVAGYLVRVLGPGTLAISLVLASIPLVIVLLGIRWIDRWEPEPRGALLFAFLWGAAASISIALVFSGITQYYEAAAGIPRSAGSEFFAAVFQAPVVEEFAKGLGILLVFWAMRRTFDGPVDGVVYGATIAIGFAFTENLQYFGLAIIEDRGFGSDIVQTFLLRAILSPFAHVMFTACTGLALGLAARRASGLGAVGYFIAGLIPAILLHAFWNSAGYWATDWFRYYFLVQVPLFALAIVGVARLRRHEQNLTRERLAEYAAVGWFTPTEVGLLSTAAGRRQAIAWASRFGLRPQYVRFVRTATRLAFTRQRVISGRGSIGAGLDESDLLAELSANRRALAALPSPA</sequence>
<feature type="transmembrane region" description="Helical" evidence="1">
    <location>
        <begin position="215"/>
        <end position="236"/>
    </location>
</feature>
<dbReference type="PANTHER" id="PTHR36844">
    <property type="entry name" value="PROTEASE PRSW"/>
    <property type="match status" value="1"/>
</dbReference>
<reference evidence="2 3" key="1">
    <citation type="submission" date="2019-08" db="EMBL/GenBank/DDBJ databases">
        <title>Bacterial whole genome sequence for Glaciihabitans sp. CHu50b-6-2.</title>
        <authorList>
            <person name="Jin L."/>
        </authorList>
    </citation>
    <scope>NUCLEOTIDE SEQUENCE [LARGE SCALE GENOMIC DNA]</scope>
    <source>
        <strain evidence="2 3">CHu50b-6-2</strain>
    </source>
</reference>
<keyword evidence="1" id="KW-1133">Transmembrane helix</keyword>
<feature type="transmembrane region" description="Helical" evidence="1">
    <location>
        <begin position="137"/>
        <end position="162"/>
    </location>
</feature>
<feature type="transmembrane region" description="Helical" evidence="1">
    <location>
        <begin position="174"/>
        <end position="195"/>
    </location>
</feature>
<dbReference type="PANTHER" id="PTHR36844:SF1">
    <property type="entry name" value="PROTEASE PRSW"/>
    <property type="match status" value="1"/>
</dbReference>
<feature type="transmembrane region" description="Helical" evidence="1">
    <location>
        <begin position="243"/>
        <end position="263"/>
    </location>
</feature>
<feature type="transmembrane region" description="Helical" evidence="1">
    <location>
        <begin position="64"/>
        <end position="84"/>
    </location>
</feature>
<protein>
    <submittedName>
        <fullName evidence="2">PrsW family intramembrane metalloprotease</fullName>
    </submittedName>
</protein>
<feature type="transmembrane region" description="Helical" evidence="1">
    <location>
        <begin position="36"/>
        <end position="58"/>
    </location>
</feature>
<keyword evidence="2" id="KW-0645">Protease</keyword>
<keyword evidence="2" id="KW-0482">Metalloprotease</keyword>
<gene>
    <name evidence="2" type="ORF">FVP33_07970</name>
</gene>
<feature type="transmembrane region" description="Helical" evidence="1">
    <location>
        <begin position="96"/>
        <end position="117"/>
    </location>
</feature>
<accession>A0A5C8UV43</accession>
<dbReference type="Pfam" id="PF13367">
    <property type="entry name" value="PrsW-protease"/>
    <property type="match status" value="1"/>
</dbReference>
<dbReference type="InterPro" id="IPR026898">
    <property type="entry name" value="PrsW"/>
</dbReference>
<dbReference type="RefSeq" id="WP_147783056.1">
    <property type="nucleotide sequence ID" value="NZ_VRMG01000005.1"/>
</dbReference>
<dbReference type="GO" id="GO:0008237">
    <property type="term" value="F:metallopeptidase activity"/>
    <property type="evidence" value="ECO:0007669"/>
    <property type="project" value="UniProtKB-KW"/>
</dbReference>
<proteinExistence type="predicted"/>
<evidence type="ECO:0000256" key="1">
    <source>
        <dbReference type="SAM" id="Phobius"/>
    </source>
</evidence>
<keyword evidence="1" id="KW-0472">Membrane</keyword>
<dbReference type="GO" id="GO:0006508">
    <property type="term" value="P:proteolysis"/>
    <property type="evidence" value="ECO:0007669"/>
    <property type="project" value="UniProtKB-KW"/>
</dbReference>
<dbReference type="AlphaFoldDB" id="A0A5C8UV43"/>
<evidence type="ECO:0000313" key="2">
    <source>
        <dbReference type="EMBL" id="TXN31469.1"/>
    </source>
</evidence>
<feature type="transmembrane region" description="Helical" evidence="1">
    <location>
        <begin position="275"/>
        <end position="295"/>
    </location>
</feature>
<organism evidence="2 3">
    <name type="scientific">Lacisediminihabitans profunda</name>
    <dbReference type="NCBI Taxonomy" id="2594790"/>
    <lineage>
        <taxon>Bacteria</taxon>
        <taxon>Bacillati</taxon>
        <taxon>Actinomycetota</taxon>
        <taxon>Actinomycetes</taxon>
        <taxon>Micrococcales</taxon>
        <taxon>Microbacteriaceae</taxon>
        <taxon>Lacisediminihabitans</taxon>
    </lineage>
</organism>
<comment type="caution">
    <text evidence="2">The sequence shown here is derived from an EMBL/GenBank/DDBJ whole genome shotgun (WGS) entry which is preliminary data.</text>
</comment>
<dbReference type="EMBL" id="VRMG01000005">
    <property type="protein sequence ID" value="TXN31469.1"/>
    <property type="molecule type" value="Genomic_DNA"/>
</dbReference>
<keyword evidence="1" id="KW-0812">Transmembrane</keyword>
<keyword evidence="2" id="KW-0378">Hydrolase</keyword>
<evidence type="ECO:0000313" key="3">
    <source>
        <dbReference type="Proteomes" id="UP000321379"/>
    </source>
</evidence>
<dbReference type="Proteomes" id="UP000321379">
    <property type="component" value="Unassembled WGS sequence"/>
</dbReference>
<keyword evidence="3" id="KW-1185">Reference proteome</keyword>